<dbReference type="GO" id="GO:0003676">
    <property type="term" value="F:nucleic acid binding"/>
    <property type="evidence" value="ECO:0007669"/>
    <property type="project" value="InterPro"/>
</dbReference>
<evidence type="ECO:0000256" key="3">
    <source>
        <dbReference type="ARBA" id="ARBA00022840"/>
    </source>
</evidence>
<dbReference type="SMART" id="SM00490">
    <property type="entry name" value="HELICc"/>
    <property type="match status" value="1"/>
</dbReference>
<dbReference type="PROSITE" id="PS51192">
    <property type="entry name" value="HELICASE_ATP_BIND_1"/>
    <property type="match status" value="1"/>
</dbReference>
<dbReference type="Proteomes" id="UP000054018">
    <property type="component" value="Unassembled WGS sequence"/>
</dbReference>
<dbReference type="EMBL" id="KN833801">
    <property type="protein sequence ID" value="KIK18572.1"/>
    <property type="molecule type" value="Genomic_DNA"/>
</dbReference>
<keyword evidence="3" id="KW-0067">ATP-binding</keyword>
<dbReference type="Pfam" id="PF00271">
    <property type="entry name" value="Helicase_C"/>
    <property type="match status" value="1"/>
</dbReference>
<dbReference type="PROSITE" id="PS51194">
    <property type="entry name" value="HELICASE_CTER"/>
    <property type="match status" value="1"/>
</dbReference>
<dbReference type="GO" id="GO:0005634">
    <property type="term" value="C:nucleus"/>
    <property type="evidence" value="ECO:0007669"/>
    <property type="project" value="TreeGrafter"/>
</dbReference>
<evidence type="ECO:0000259" key="6">
    <source>
        <dbReference type="PROSITE" id="PS51192"/>
    </source>
</evidence>
<organism evidence="8 9">
    <name type="scientific">Pisolithus microcarpus 441</name>
    <dbReference type="NCBI Taxonomy" id="765257"/>
    <lineage>
        <taxon>Eukaryota</taxon>
        <taxon>Fungi</taxon>
        <taxon>Dikarya</taxon>
        <taxon>Basidiomycota</taxon>
        <taxon>Agaricomycotina</taxon>
        <taxon>Agaricomycetes</taxon>
        <taxon>Agaricomycetidae</taxon>
        <taxon>Boletales</taxon>
        <taxon>Sclerodermatineae</taxon>
        <taxon>Pisolithaceae</taxon>
        <taxon>Pisolithus</taxon>
    </lineage>
</organism>
<reference evidence="9" key="2">
    <citation type="submission" date="2015-01" db="EMBL/GenBank/DDBJ databases">
        <title>Evolutionary Origins and Diversification of the Mycorrhizal Mutualists.</title>
        <authorList>
            <consortium name="DOE Joint Genome Institute"/>
            <consortium name="Mycorrhizal Genomics Consortium"/>
            <person name="Kohler A."/>
            <person name="Kuo A."/>
            <person name="Nagy L.G."/>
            <person name="Floudas D."/>
            <person name="Copeland A."/>
            <person name="Barry K.W."/>
            <person name="Cichocki N."/>
            <person name="Veneault-Fourrey C."/>
            <person name="LaButti K."/>
            <person name="Lindquist E.A."/>
            <person name="Lipzen A."/>
            <person name="Lundell T."/>
            <person name="Morin E."/>
            <person name="Murat C."/>
            <person name="Riley R."/>
            <person name="Ohm R."/>
            <person name="Sun H."/>
            <person name="Tunlid A."/>
            <person name="Henrissat B."/>
            <person name="Grigoriev I.V."/>
            <person name="Hibbett D.S."/>
            <person name="Martin F."/>
        </authorList>
    </citation>
    <scope>NUCLEOTIDE SEQUENCE [LARGE SCALE GENOMIC DNA]</scope>
    <source>
        <strain evidence="9">441</strain>
    </source>
</reference>
<feature type="non-terminal residue" evidence="8">
    <location>
        <position position="427"/>
    </location>
</feature>
<comment type="similarity">
    <text evidence="1">Belongs to the helicase family. RecQ subfamily.</text>
</comment>
<dbReference type="GO" id="GO:0009378">
    <property type="term" value="F:four-way junction helicase activity"/>
    <property type="evidence" value="ECO:0007669"/>
    <property type="project" value="TreeGrafter"/>
</dbReference>
<dbReference type="GO" id="GO:0005694">
    <property type="term" value="C:chromosome"/>
    <property type="evidence" value="ECO:0007669"/>
    <property type="project" value="TreeGrafter"/>
</dbReference>
<evidence type="ECO:0000259" key="7">
    <source>
        <dbReference type="PROSITE" id="PS51194"/>
    </source>
</evidence>
<dbReference type="GO" id="GO:0005737">
    <property type="term" value="C:cytoplasm"/>
    <property type="evidence" value="ECO:0007669"/>
    <property type="project" value="TreeGrafter"/>
</dbReference>
<protein>
    <recommendedName>
        <fullName evidence="5">DNA 3'-5' helicase</fullName>
        <ecNumber evidence="5">5.6.2.4</ecNumber>
    </recommendedName>
</protein>
<dbReference type="EC" id="5.6.2.4" evidence="5"/>
<accession>A0A0C9Z871</accession>
<sequence length="427" mass="48264">LPSLSNIRMYTQQFFGVWPCLWQLKVAETILKGDKDVICIAGTGMGKTLTFWMPLLFRENGMQIVVTLLNLLGKQNTQLLQTRVQAISAFNYRVIVISPEQVMKPDGGFEKLLKNSLFVTWIISIVIDEAHCLTDWGEFRPEYKELGRLRYVLPCSVPLLVTSATIMKKMLHDLTQLLHMSPSRTVVVRWSSDRPNIKIGVQKIKYALSSYADLAFLIPTGFKVDDPPLPKFLIFFDNIPDSISAACALRRRLPHELTDKIKWFNSEMSTSFKEAELEKLTSGETWGLCTTTSFGMGMDVPDISLVIQWRATCKLAALWQRFGWAVRDKQLTGTALLFAEKEYFDDERVAKAARKDDIPENIDTSGLALLEAFARGEGQFTVHSGKRRKKDLDPGVDYLINASERSGVNCQRKVFDTCFDNAAVGVK</sequence>
<dbReference type="PANTHER" id="PTHR13710">
    <property type="entry name" value="DNA HELICASE RECQ FAMILY MEMBER"/>
    <property type="match status" value="1"/>
</dbReference>
<evidence type="ECO:0000256" key="4">
    <source>
        <dbReference type="ARBA" id="ARBA00034617"/>
    </source>
</evidence>
<dbReference type="Pfam" id="PF00270">
    <property type="entry name" value="DEAD"/>
    <property type="match status" value="1"/>
</dbReference>
<evidence type="ECO:0000256" key="2">
    <source>
        <dbReference type="ARBA" id="ARBA00022741"/>
    </source>
</evidence>
<keyword evidence="9" id="KW-1185">Reference proteome</keyword>
<dbReference type="InterPro" id="IPR011545">
    <property type="entry name" value="DEAD/DEAH_box_helicase_dom"/>
</dbReference>
<dbReference type="Gene3D" id="3.40.50.300">
    <property type="entry name" value="P-loop containing nucleotide triphosphate hydrolases"/>
    <property type="match status" value="2"/>
</dbReference>
<evidence type="ECO:0000256" key="5">
    <source>
        <dbReference type="ARBA" id="ARBA00034808"/>
    </source>
</evidence>
<dbReference type="SMART" id="SM00487">
    <property type="entry name" value="DEXDc"/>
    <property type="match status" value="1"/>
</dbReference>
<dbReference type="PANTHER" id="PTHR13710:SF120">
    <property type="entry name" value="BIFUNCTIONAL 3'-5' EXONUCLEASE_ATP-DEPENDENT HELICASE WRN"/>
    <property type="match status" value="1"/>
</dbReference>
<gene>
    <name evidence="8" type="ORF">PISMIDRAFT_45097</name>
</gene>
<proteinExistence type="inferred from homology"/>
<dbReference type="HOGENOM" id="CLU_001103_19_0_1"/>
<dbReference type="SUPFAM" id="SSF52540">
    <property type="entry name" value="P-loop containing nucleoside triphosphate hydrolases"/>
    <property type="match status" value="1"/>
</dbReference>
<dbReference type="GO" id="GO:0043138">
    <property type="term" value="F:3'-5' DNA helicase activity"/>
    <property type="evidence" value="ECO:0007669"/>
    <property type="project" value="UniProtKB-EC"/>
</dbReference>
<comment type="catalytic activity">
    <reaction evidence="4">
        <text>Couples ATP hydrolysis with the unwinding of duplex DNA by translocating in the 3'-5' direction.</text>
        <dbReference type="EC" id="5.6.2.4"/>
    </reaction>
</comment>
<feature type="domain" description="Helicase C-terminal" evidence="7">
    <location>
        <begin position="228"/>
        <end position="370"/>
    </location>
</feature>
<dbReference type="GO" id="GO:0005524">
    <property type="term" value="F:ATP binding"/>
    <property type="evidence" value="ECO:0007669"/>
    <property type="project" value="UniProtKB-KW"/>
</dbReference>
<dbReference type="AlphaFoldDB" id="A0A0C9Z871"/>
<dbReference type="InterPro" id="IPR014001">
    <property type="entry name" value="Helicase_ATP-bd"/>
</dbReference>
<evidence type="ECO:0000313" key="8">
    <source>
        <dbReference type="EMBL" id="KIK18572.1"/>
    </source>
</evidence>
<dbReference type="InterPro" id="IPR001650">
    <property type="entry name" value="Helicase_C-like"/>
</dbReference>
<evidence type="ECO:0000313" key="9">
    <source>
        <dbReference type="Proteomes" id="UP000054018"/>
    </source>
</evidence>
<dbReference type="STRING" id="765257.A0A0C9Z871"/>
<feature type="domain" description="Helicase ATP-binding" evidence="6">
    <location>
        <begin position="28"/>
        <end position="184"/>
    </location>
</feature>
<feature type="non-terminal residue" evidence="8">
    <location>
        <position position="1"/>
    </location>
</feature>
<evidence type="ECO:0000256" key="1">
    <source>
        <dbReference type="ARBA" id="ARBA00005446"/>
    </source>
</evidence>
<keyword evidence="2" id="KW-0547">Nucleotide-binding</keyword>
<dbReference type="InterPro" id="IPR027417">
    <property type="entry name" value="P-loop_NTPase"/>
</dbReference>
<name>A0A0C9Z871_9AGAM</name>
<dbReference type="OrthoDB" id="10261556at2759"/>
<dbReference type="GO" id="GO:0000724">
    <property type="term" value="P:double-strand break repair via homologous recombination"/>
    <property type="evidence" value="ECO:0007669"/>
    <property type="project" value="TreeGrafter"/>
</dbReference>
<reference evidence="8 9" key="1">
    <citation type="submission" date="2014-04" db="EMBL/GenBank/DDBJ databases">
        <authorList>
            <consortium name="DOE Joint Genome Institute"/>
            <person name="Kuo A."/>
            <person name="Kohler A."/>
            <person name="Costa M.D."/>
            <person name="Nagy L.G."/>
            <person name="Floudas D."/>
            <person name="Copeland A."/>
            <person name="Barry K.W."/>
            <person name="Cichocki N."/>
            <person name="Veneault-Fourrey C."/>
            <person name="LaButti K."/>
            <person name="Lindquist E.A."/>
            <person name="Lipzen A."/>
            <person name="Lundell T."/>
            <person name="Morin E."/>
            <person name="Murat C."/>
            <person name="Sun H."/>
            <person name="Tunlid A."/>
            <person name="Henrissat B."/>
            <person name="Grigoriev I.V."/>
            <person name="Hibbett D.S."/>
            <person name="Martin F."/>
            <person name="Nordberg H.P."/>
            <person name="Cantor M.N."/>
            <person name="Hua S.X."/>
        </authorList>
    </citation>
    <scope>NUCLEOTIDE SEQUENCE [LARGE SCALE GENOMIC DNA]</scope>
    <source>
        <strain evidence="8 9">441</strain>
    </source>
</reference>